<dbReference type="Proteomes" id="UP000054047">
    <property type="component" value="Unassembled WGS sequence"/>
</dbReference>
<keyword evidence="3" id="KW-1185">Reference proteome</keyword>
<evidence type="ECO:0000256" key="1">
    <source>
        <dbReference type="SAM" id="MobiDB-lite"/>
    </source>
</evidence>
<evidence type="ECO:0000313" key="2">
    <source>
        <dbReference type="EMBL" id="KIH55087.1"/>
    </source>
</evidence>
<feature type="compositionally biased region" description="Basic and acidic residues" evidence="1">
    <location>
        <begin position="30"/>
        <end position="75"/>
    </location>
</feature>
<dbReference type="AlphaFoldDB" id="A0A0C2CZ25"/>
<organism evidence="2 3">
    <name type="scientific">Ancylostoma duodenale</name>
    <dbReference type="NCBI Taxonomy" id="51022"/>
    <lineage>
        <taxon>Eukaryota</taxon>
        <taxon>Metazoa</taxon>
        <taxon>Ecdysozoa</taxon>
        <taxon>Nematoda</taxon>
        <taxon>Chromadorea</taxon>
        <taxon>Rhabditida</taxon>
        <taxon>Rhabditina</taxon>
        <taxon>Rhabditomorpha</taxon>
        <taxon>Strongyloidea</taxon>
        <taxon>Ancylostomatidae</taxon>
        <taxon>Ancylostomatinae</taxon>
        <taxon>Ancylostoma</taxon>
    </lineage>
</organism>
<feature type="compositionally biased region" description="Basic and acidic residues" evidence="1">
    <location>
        <begin position="1"/>
        <end position="14"/>
    </location>
</feature>
<reference evidence="2 3" key="1">
    <citation type="submission" date="2013-12" db="EMBL/GenBank/DDBJ databases">
        <title>Draft genome of the parsitic nematode Ancylostoma duodenale.</title>
        <authorList>
            <person name="Mitreva M."/>
        </authorList>
    </citation>
    <scope>NUCLEOTIDE SEQUENCE [LARGE SCALE GENOMIC DNA]</scope>
    <source>
        <strain evidence="2 3">Zhejiang</strain>
    </source>
</reference>
<name>A0A0C2CZ25_9BILA</name>
<proteinExistence type="predicted"/>
<gene>
    <name evidence="2" type="ORF">ANCDUO_14761</name>
</gene>
<accession>A0A0C2CZ25</accession>
<evidence type="ECO:0000313" key="3">
    <source>
        <dbReference type="Proteomes" id="UP000054047"/>
    </source>
</evidence>
<sequence>MKENIPAEDKDQKKSGGPSKIKKLFTAKTRVVEQAKDEKTEDKVDAKQASGDKKKEMERKEAAESKEVRKPEPAKKTQAKSEPQKDEKPDVAGPATKKDEAKVEKVVPKPRILKEEKTQVGIILWLS</sequence>
<feature type="compositionally biased region" description="Basic and acidic residues" evidence="1">
    <location>
        <begin position="82"/>
        <end position="108"/>
    </location>
</feature>
<dbReference type="OrthoDB" id="5877736at2759"/>
<feature type="region of interest" description="Disordered" evidence="1">
    <location>
        <begin position="1"/>
        <end position="108"/>
    </location>
</feature>
<dbReference type="EMBL" id="KN737928">
    <property type="protein sequence ID" value="KIH55087.1"/>
    <property type="molecule type" value="Genomic_DNA"/>
</dbReference>
<protein>
    <submittedName>
        <fullName evidence="2">Uncharacterized protein</fullName>
    </submittedName>
</protein>